<organism evidence="2 3">
    <name type="scientific">Miscanthus lutarioriparius</name>
    <dbReference type="NCBI Taxonomy" id="422564"/>
    <lineage>
        <taxon>Eukaryota</taxon>
        <taxon>Viridiplantae</taxon>
        <taxon>Streptophyta</taxon>
        <taxon>Embryophyta</taxon>
        <taxon>Tracheophyta</taxon>
        <taxon>Spermatophyta</taxon>
        <taxon>Magnoliopsida</taxon>
        <taxon>Liliopsida</taxon>
        <taxon>Poales</taxon>
        <taxon>Poaceae</taxon>
        <taxon>PACMAD clade</taxon>
        <taxon>Panicoideae</taxon>
        <taxon>Andropogonodae</taxon>
        <taxon>Andropogoneae</taxon>
        <taxon>Saccharinae</taxon>
        <taxon>Miscanthus</taxon>
    </lineage>
</organism>
<keyword evidence="3" id="KW-1185">Reference proteome</keyword>
<evidence type="ECO:0000256" key="1">
    <source>
        <dbReference type="SAM" id="MobiDB-lite"/>
    </source>
</evidence>
<protein>
    <submittedName>
        <fullName evidence="2">Uncharacterized protein</fullName>
    </submittedName>
</protein>
<accession>A0A811SAC6</accession>
<feature type="compositionally biased region" description="Basic and acidic residues" evidence="1">
    <location>
        <begin position="94"/>
        <end position="108"/>
    </location>
</feature>
<dbReference type="EMBL" id="CAJGYO010000018">
    <property type="protein sequence ID" value="CAD6337750.1"/>
    <property type="molecule type" value="Genomic_DNA"/>
</dbReference>
<evidence type="ECO:0000313" key="3">
    <source>
        <dbReference type="Proteomes" id="UP000604825"/>
    </source>
</evidence>
<name>A0A811SAC6_9POAL</name>
<evidence type="ECO:0000313" key="2">
    <source>
        <dbReference type="EMBL" id="CAD6337750.1"/>
    </source>
</evidence>
<feature type="compositionally biased region" description="Basic and acidic residues" evidence="1">
    <location>
        <begin position="46"/>
        <end position="68"/>
    </location>
</feature>
<dbReference type="AlphaFoldDB" id="A0A811SAC6"/>
<gene>
    <name evidence="2" type="ORF">NCGR_LOCUS61848</name>
</gene>
<reference evidence="2" key="1">
    <citation type="submission" date="2020-10" db="EMBL/GenBank/DDBJ databases">
        <authorList>
            <person name="Han B."/>
            <person name="Lu T."/>
            <person name="Zhao Q."/>
            <person name="Huang X."/>
            <person name="Zhao Y."/>
        </authorList>
    </citation>
    <scope>NUCLEOTIDE SEQUENCE</scope>
</reference>
<dbReference type="Proteomes" id="UP000604825">
    <property type="component" value="Unassembled WGS sequence"/>
</dbReference>
<sequence>MPLIRTVSCAQQIKCTVLNHKGATRQQEKYRLIQEERPEPAGGRGRGHEPHHNGYDRWHCREQRRESPHGGLEPAPACSCPGTLQPDEAEEEQQERGVREQHERDGRRVVGAPGVVDGETRVYGQNGAAYDRQAGILTFRRRV</sequence>
<comment type="caution">
    <text evidence="2">The sequence shown here is derived from an EMBL/GenBank/DDBJ whole genome shotgun (WGS) entry which is preliminary data.</text>
</comment>
<proteinExistence type="predicted"/>
<feature type="region of interest" description="Disordered" evidence="1">
    <location>
        <begin position="35"/>
        <end position="113"/>
    </location>
</feature>